<dbReference type="GO" id="GO:0016628">
    <property type="term" value="F:oxidoreductase activity, acting on the CH-CH group of donors, NAD or NADP as acceptor"/>
    <property type="evidence" value="ECO:0007669"/>
    <property type="project" value="InterPro"/>
</dbReference>
<feature type="domain" description="FAD-binding" evidence="1">
    <location>
        <begin position="11"/>
        <end position="171"/>
    </location>
</feature>
<dbReference type="PANTHER" id="PTHR42685:SF22">
    <property type="entry name" value="CONDITIONED MEDIUM FACTOR RECEPTOR 1"/>
    <property type="match status" value="1"/>
</dbReference>
<reference evidence="2 3" key="1">
    <citation type="submission" date="2018-06" db="EMBL/GenBank/DDBJ databases">
        <title>Extensive metabolic versatility and redundancy in microbially diverse, dynamic hydrothermal sediments.</title>
        <authorList>
            <person name="Dombrowski N."/>
            <person name="Teske A."/>
            <person name="Baker B.J."/>
        </authorList>
    </citation>
    <scope>NUCLEOTIDE SEQUENCE [LARGE SCALE GENOMIC DNA]</scope>
    <source>
        <strain evidence="2">B66_G16</strain>
    </source>
</reference>
<protein>
    <recommendedName>
        <fullName evidence="1">FAD-binding domain-containing protein</fullName>
    </recommendedName>
</protein>
<evidence type="ECO:0000313" key="3">
    <source>
        <dbReference type="Proteomes" id="UP000278475"/>
    </source>
</evidence>
<dbReference type="PANTHER" id="PTHR42685">
    <property type="entry name" value="GERANYLGERANYL DIPHOSPHATE REDUCTASE"/>
    <property type="match status" value="1"/>
</dbReference>
<dbReference type="PRINTS" id="PR00420">
    <property type="entry name" value="RNGMNOXGNASE"/>
</dbReference>
<dbReference type="InterPro" id="IPR050407">
    <property type="entry name" value="Geranylgeranyl_reductase"/>
</dbReference>
<dbReference type="Proteomes" id="UP000278475">
    <property type="component" value="Unassembled WGS sequence"/>
</dbReference>
<evidence type="ECO:0000313" key="2">
    <source>
        <dbReference type="EMBL" id="RLE47585.1"/>
    </source>
</evidence>
<dbReference type="GO" id="GO:0071949">
    <property type="term" value="F:FAD binding"/>
    <property type="evidence" value="ECO:0007669"/>
    <property type="project" value="InterPro"/>
</dbReference>
<dbReference type="EMBL" id="QMQV01000118">
    <property type="protein sequence ID" value="RLE47585.1"/>
    <property type="molecule type" value="Genomic_DNA"/>
</dbReference>
<gene>
    <name evidence="2" type="ORF">DRJ31_08645</name>
</gene>
<organism evidence="2 3">
    <name type="scientific">Thermoproteota archaeon</name>
    <dbReference type="NCBI Taxonomy" id="2056631"/>
    <lineage>
        <taxon>Archaea</taxon>
        <taxon>Thermoproteota</taxon>
    </lineage>
</organism>
<dbReference type="Pfam" id="PF01494">
    <property type="entry name" value="FAD_binding_3"/>
    <property type="match status" value="1"/>
</dbReference>
<dbReference type="InterPro" id="IPR011777">
    <property type="entry name" value="Geranylgeranyl_Rdtase_fam"/>
</dbReference>
<accession>A0A497EMT8</accession>
<evidence type="ECO:0000259" key="1">
    <source>
        <dbReference type="Pfam" id="PF01494"/>
    </source>
</evidence>
<dbReference type="NCBIfam" id="TIGR02032">
    <property type="entry name" value="GG-red-SF"/>
    <property type="match status" value="1"/>
</dbReference>
<dbReference type="Gene3D" id="3.50.50.60">
    <property type="entry name" value="FAD/NAD(P)-binding domain"/>
    <property type="match status" value="1"/>
</dbReference>
<dbReference type="AlphaFoldDB" id="A0A497EMT8"/>
<sequence length="398" mass="45047">MKQGKGDLASDVTIIGAGPCGCFLAYLLAKEGFRIIVVEKKRIPWLPLKCAGLISDRINEILKVPKSIILNECNESVLEFPNGEKVVISGKERAFVIDRIKFDKFLFKLAESEGATFLLGEKFERLELKGSCVIAFTRKRKITSRLLVGADGTLSKVRKTLGLRTEKVEGFQARARMKYKLNRVKLLFDKRIADFFSWVIPESNNVCRVGVMCSKGSKTVLRKLLKRVKIRENEIIDYQFGFIPSFFSRRMSGERVILVGDAAAQTKASTGGGIVTGLLGSKIASKCISKSLKEGCFTSNFLKKNYDDVYYRKIGKELRKAYFLSKVLRKLSNRDLSSLSKFFSNDEILRVIGKRGDMEYYGKWLKPMFSKKAFLAISFLFLLKHPTLLKDVHLLLKP</sequence>
<dbReference type="InterPro" id="IPR002938">
    <property type="entry name" value="FAD-bd"/>
</dbReference>
<comment type="caution">
    <text evidence="2">The sequence shown here is derived from an EMBL/GenBank/DDBJ whole genome shotgun (WGS) entry which is preliminary data.</text>
</comment>
<proteinExistence type="predicted"/>
<name>A0A497EMT8_9CREN</name>
<dbReference type="SUPFAM" id="SSF51905">
    <property type="entry name" value="FAD/NAD(P)-binding domain"/>
    <property type="match status" value="1"/>
</dbReference>
<dbReference type="InterPro" id="IPR036188">
    <property type="entry name" value="FAD/NAD-bd_sf"/>
</dbReference>